<evidence type="ECO:0000313" key="3">
    <source>
        <dbReference type="Proteomes" id="UP000304912"/>
    </source>
</evidence>
<keyword evidence="1" id="KW-0472">Membrane</keyword>
<organism evidence="2 3">
    <name type="scientific">Salinimonas iocasae</name>
    <dbReference type="NCBI Taxonomy" id="2572577"/>
    <lineage>
        <taxon>Bacteria</taxon>
        <taxon>Pseudomonadati</taxon>
        <taxon>Pseudomonadota</taxon>
        <taxon>Gammaproteobacteria</taxon>
        <taxon>Alteromonadales</taxon>
        <taxon>Alteromonadaceae</taxon>
        <taxon>Alteromonas/Salinimonas group</taxon>
        <taxon>Salinimonas</taxon>
    </lineage>
</organism>
<keyword evidence="1" id="KW-1133">Transmembrane helix</keyword>
<evidence type="ECO:0000313" key="2">
    <source>
        <dbReference type="EMBL" id="QCZ92447.1"/>
    </source>
</evidence>
<keyword evidence="1" id="KW-0812">Transmembrane</keyword>
<reference evidence="2 3" key="1">
    <citation type="submission" date="2019-04" db="EMBL/GenBank/DDBJ databases">
        <title>Salinimonas iocasae sp. nov., a halophilic bacterium isolated from the outer tube casing of tubeworms in Okinawa Trough.</title>
        <authorList>
            <person name="Zhang H."/>
            <person name="Wang H."/>
            <person name="Li C."/>
        </authorList>
    </citation>
    <scope>NUCLEOTIDE SEQUENCE [LARGE SCALE GENOMIC DNA]</scope>
    <source>
        <strain evidence="2 3">KX18D6</strain>
    </source>
</reference>
<evidence type="ECO:0000256" key="1">
    <source>
        <dbReference type="SAM" id="Phobius"/>
    </source>
</evidence>
<dbReference type="AlphaFoldDB" id="A0A5B7Y9J1"/>
<dbReference type="EMBL" id="CP039852">
    <property type="protein sequence ID" value="QCZ92447.1"/>
    <property type="molecule type" value="Genomic_DNA"/>
</dbReference>
<feature type="transmembrane region" description="Helical" evidence="1">
    <location>
        <begin position="12"/>
        <end position="30"/>
    </location>
</feature>
<dbReference type="OrthoDB" id="5701613at2"/>
<dbReference type="KEGG" id="salk:FBQ74_02705"/>
<name>A0A5B7Y9J1_9ALTE</name>
<sequence>MKRLETFKSNTQWLKVTGIALALFIIFQIATGTGQAIGTHVSTHKAIDQIERRIGLDSAYLDVGNKLLGTTVDEAEVESYIARLNATLADSNTPVSVISLQNVESASPVHQYGHITEFTMDTPEQTLAVRLSVTPWWHAFSLTPLAFFATLAVTPVIVRIRQNKKRLIASETAESEPVALPHLVIDLNKKTIRNGVDDTEATMQNKPFCFYVALVRYCMEHPDVQLMHHTDIPQELTAMANTVFARLIELGHTKRKRPDFNANLDKTLSEIRSALEDVFAPFAEAKEKFYPPRAQGEGSRSKQHSFALNKITTQDVEIIGN</sequence>
<dbReference type="Proteomes" id="UP000304912">
    <property type="component" value="Chromosome"/>
</dbReference>
<protein>
    <submittedName>
        <fullName evidence="2">Uncharacterized protein</fullName>
    </submittedName>
</protein>
<accession>A0A5B7Y9J1</accession>
<feature type="transmembrane region" description="Helical" evidence="1">
    <location>
        <begin position="136"/>
        <end position="158"/>
    </location>
</feature>
<keyword evidence="3" id="KW-1185">Reference proteome</keyword>
<proteinExistence type="predicted"/>
<dbReference type="RefSeq" id="WP_139755201.1">
    <property type="nucleotide sequence ID" value="NZ_CP039852.1"/>
</dbReference>
<gene>
    <name evidence="2" type="ORF">FBQ74_02705</name>
</gene>